<name>A0A0P0G7T1_9BACE</name>
<accession>A0A0P0G7T1</accession>
<evidence type="ECO:0000313" key="1">
    <source>
        <dbReference type="EMBL" id="ALJ58248.1"/>
    </source>
</evidence>
<sequence>MKKVVYTYKALGDSMALLREVSGIPVKELCESCGISNRTYYQVIFGETLA</sequence>
<organism evidence="1 2">
    <name type="scientific">Bacteroides cellulosilyticus</name>
    <dbReference type="NCBI Taxonomy" id="246787"/>
    <lineage>
        <taxon>Bacteria</taxon>
        <taxon>Pseudomonadati</taxon>
        <taxon>Bacteroidota</taxon>
        <taxon>Bacteroidia</taxon>
        <taxon>Bacteroidales</taxon>
        <taxon>Bacteroidaceae</taxon>
        <taxon>Bacteroides</taxon>
    </lineage>
</organism>
<dbReference type="PATRIC" id="fig|246787.4.peg.1017"/>
<protein>
    <recommendedName>
        <fullName evidence="3">XRE family transcriptional regulator</fullName>
    </recommendedName>
</protein>
<dbReference type="Proteomes" id="UP000061809">
    <property type="component" value="Chromosome"/>
</dbReference>
<evidence type="ECO:0008006" key="3">
    <source>
        <dbReference type="Google" id="ProtNLM"/>
    </source>
</evidence>
<dbReference type="KEGG" id="bcel:BcellWH2_00986"/>
<reference evidence="1 2" key="1">
    <citation type="journal article" date="2015" name="Science">
        <title>Genetic determinants of in vivo fitness and diet responsiveness in multiple human gut Bacteroides.</title>
        <authorList>
            <person name="Wu M."/>
            <person name="McNulty N.P."/>
            <person name="Rodionov D.A."/>
            <person name="Khoroshkin M.S."/>
            <person name="Griffin N.W."/>
            <person name="Cheng J."/>
            <person name="Latreille P."/>
            <person name="Kerstetter R.A."/>
            <person name="Terrapon N."/>
            <person name="Henrissat B."/>
            <person name="Osterman A.L."/>
            <person name="Gordon J.I."/>
        </authorList>
    </citation>
    <scope>NUCLEOTIDE SEQUENCE [LARGE SCALE GENOMIC DNA]</scope>
    <source>
        <strain evidence="1 2">WH2</strain>
    </source>
</reference>
<evidence type="ECO:0000313" key="2">
    <source>
        <dbReference type="Proteomes" id="UP000061809"/>
    </source>
</evidence>
<dbReference type="RefSeq" id="WP_007217695.1">
    <property type="nucleotide sequence ID" value="NZ_CP012801.1"/>
</dbReference>
<dbReference type="AlphaFoldDB" id="A0A0P0G7T1"/>
<gene>
    <name evidence="1" type="ORF">BcellWH2_00986</name>
</gene>
<dbReference type="EMBL" id="CP012801">
    <property type="protein sequence ID" value="ALJ58248.1"/>
    <property type="molecule type" value="Genomic_DNA"/>
</dbReference>
<proteinExistence type="predicted"/>